<organism evidence="2 3">
    <name type="scientific">Yanshouia hominis</name>
    <dbReference type="NCBI Taxonomy" id="2763673"/>
    <lineage>
        <taxon>Bacteria</taxon>
        <taxon>Bacillati</taxon>
        <taxon>Bacillota</taxon>
        <taxon>Clostridia</taxon>
        <taxon>Eubacteriales</taxon>
        <taxon>Oscillospiraceae</taxon>
        <taxon>Yanshouia</taxon>
    </lineage>
</organism>
<dbReference type="EMBL" id="JACRTB010000022">
    <property type="protein sequence ID" value="MBC8577117.1"/>
    <property type="molecule type" value="Genomic_DNA"/>
</dbReference>
<sequence length="88" mass="10390">MPRGVKGSCSYAQQLQKIDEKIQRYTEHLASLREQRQELLNRQREADMKELHEYMTEHDLTSRDLIDWLTLEKSPCAARLEKSDTLQG</sequence>
<dbReference type="RefSeq" id="WP_262400586.1">
    <property type="nucleotide sequence ID" value="NZ_JACRTB010000022.1"/>
</dbReference>
<protein>
    <submittedName>
        <fullName evidence="2">Uncharacterized protein</fullName>
    </submittedName>
</protein>
<evidence type="ECO:0000313" key="3">
    <source>
        <dbReference type="Proteomes" id="UP000658131"/>
    </source>
</evidence>
<accession>A0ABR7NL39</accession>
<evidence type="ECO:0000256" key="1">
    <source>
        <dbReference type="SAM" id="Coils"/>
    </source>
</evidence>
<name>A0ABR7NL39_9FIRM</name>
<gene>
    <name evidence="2" type="ORF">H8717_11960</name>
</gene>
<proteinExistence type="predicted"/>
<keyword evidence="3" id="KW-1185">Reference proteome</keyword>
<feature type="coiled-coil region" evidence="1">
    <location>
        <begin position="15"/>
        <end position="49"/>
    </location>
</feature>
<keyword evidence="1" id="KW-0175">Coiled coil</keyword>
<dbReference type="Proteomes" id="UP000658131">
    <property type="component" value="Unassembled WGS sequence"/>
</dbReference>
<comment type="caution">
    <text evidence="2">The sequence shown here is derived from an EMBL/GenBank/DDBJ whole genome shotgun (WGS) entry which is preliminary data.</text>
</comment>
<evidence type="ECO:0000313" key="2">
    <source>
        <dbReference type="EMBL" id="MBC8577117.1"/>
    </source>
</evidence>
<reference evidence="2 3" key="1">
    <citation type="submission" date="2020-08" db="EMBL/GenBank/DDBJ databases">
        <title>Genome public.</title>
        <authorList>
            <person name="Liu C."/>
            <person name="Sun Q."/>
        </authorList>
    </citation>
    <scope>NUCLEOTIDE SEQUENCE [LARGE SCALE GENOMIC DNA]</scope>
    <source>
        <strain evidence="2 3">BX1</strain>
    </source>
</reference>